<name>A0A258D7E1_CAUVI</name>
<keyword evidence="2" id="KW-0732">Signal</keyword>
<accession>A0A258D7E1</accession>
<evidence type="ECO:0000256" key="1">
    <source>
        <dbReference type="SAM" id="MobiDB-lite"/>
    </source>
</evidence>
<evidence type="ECO:0000313" key="4">
    <source>
        <dbReference type="Proteomes" id="UP000215616"/>
    </source>
</evidence>
<dbReference type="EMBL" id="NCDQ01000127">
    <property type="protein sequence ID" value="OYX03697.1"/>
    <property type="molecule type" value="Genomic_DNA"/>
</dbReference>
<evidence type="ECO:0000256" key="2">
    <source>
        <dbReference type="SAM" id="SignalP"/>
    </source>
</evidence>
<reference evidence="3 4" key="1">
    <citation type="submission" date="2017-03" db="EMBL/GenBank/DDBJ databases">
        <title>Lifting the veil on microbial sulfur biogeochemistry in mining wastewaters.</title>
        <authorList>
            <person name="Kantor R.S."/>
            <person name="Colenbrander Nelson T."/>
            <person name="Marshall S."/>
            <person name="Bennett D."/>
            <person name="Apte S."/>
            <person name="Camacho D."/>
            <person name="Thomas B.C."/>
            <person name="Warren L.A."/>
            <person name="Banfield J.F."/>
        </authorList>
    </citation>
    <scope>NUCLEOTIDE SEQUENCE [LARGE SCALE GENOMIC DNA]</scope>
    <source>
        <strain evidence="3">32-67-7</strain>
    </source>
</reference>
<gene>
    <name evidence="3" type="ORF">B7Z12_09330</name>
</gene>
<comment type="caution">
    <text evidence="3">The sequence shown here is derived from an EMBL/GenBank/DDBJ whole genome shotgun (WGS) entry which is preliminary data.</text>
</comment>
<evidence type="ECO:0000313" key="3">
    <source>
        <dbReference type="EMBL" id="OYX03697.1"/>
    </source>
</evidence>
<dbReference type="Proteomes" id="UP000215616">
    <property type="component" value="Unassembled WGS sequence"/>
</dbReference>
<proteinExistence type="predicted"/>
<feature type="chain" id="PRO_5012897999" evidence="2">
    <location>
        <begin position="25"/>
        <end position="136"/>
    </location>
</feature>
<protein>
    <submittedName>
        <fullName evidence="3">Uncharacterized protein</fullName>
    </submittedName>
</protein>
<feature type="region of interest" description="Disordered" evidence="1">
    <location>
        <begin position="114"/>
        <end position="136"/>
    </location>
</feature>
<organism evidence="3 4">
    <name type="scientific">Caulobacter vibrioides</name>
    <name type="common">Caulobacter crescentus</name>
    <dbReference type="NCBI Taxonomy" id="155892"/>
    <lineage>
        <taxon>Bacteria</taxon>
        <taxon>Pseudomonadati</taxon>
        <taxon>Pseudomonadota</taxon>
        <taxon>Alphaproteobacteria</taxon>
        <taxon>Caulobacterales</taxon>
        <taxon>Caulobacteraceae</taxon>
        <taxon>Caulobacter</taxon>
    </lineage>
</organism>
<sequence length="136" mass="13923">MTREGSSALGAAVLALALASTALAADNSPAAGEASLARELNGRVPGQPVSCIIGRKVSDVWVVEQTAILYRMRDGAVYVSRPIMGTQGLARDAVRTSVGPRALCQGDGVALTSPGGKGVRGHTAVRLGPFTPYTHP</sequence>
<dbReference type="AlphaFoldDB" id="A0A258D7E1"/>
<feature type="signal peptide" evidence="2">
    <location>
        <begin position="1"/>
        <end position="24"/>
    </location>
</feature>